<protein>
    <submittedName>
        <fullName evidence="1">Uncharacterized protein</fullName>
    </submittedName>
</protein>
<sequence length="103" mass="10901">MWHPVLSTLAPLPPPYSLRVAAALRPVPPQVDLPRQWLQVTAVVVVGVVVVVVDVGGGSECSVGVQVGPQLSVELELPAAQPTASELQVQRVNTESRNAADEY</sequence>
<accession>A0A1Q9BUX9</accession>
<gene>
    <name evidence="1" type="ORF">AK812_SmicGene45989</name>
</gene>
<proteinExistence type="predicted"/>
<evidence type="ECO:0000313" key="1">
    <source>
        <dbReference type="EMBL" id="OLP74465.1"/>
    </source>
</evidence>
<reference evidence="1 2" key="1">
    <citation type="submission" date="2016-02" db="EMBL/GenBank/DDBJ databases">
        <title>Genome analysis of coral dinoflagellate symbionts highlights evolutionary adaptations to a symbiotic lifestyle.</title>
        <authorList>
            <person name="Aranda M."/>
            <person name="Li Y."/>
            <person name="Liew Y.J."/>
            <person name="Baumgarten S."/>
            <person name="Simakov O."/>
            <person name="Wilson M."/>
            <person name="Piel J."/>
            <person name="Ashoor H."/>
            <person name="Bougouffa S."/>
            <person name="Bajic V.B."/>
            <person name="Ryu T."/>
            <person name="Ravasi T."/>
            <person name="Bayer T."/>
            <person name="Micklem G."/>
            <person name="Kim H."/>
            <person name="Bhak J."/>
            <person name="Lajeunesse T.C."/>
            <person name="Voolstra C.R."/>
        </authorList>
    </citation>
    <scope>NUCLEOTIDE SEQUENCE [LARGE SCALE GENOMIC DNA]</scope>
    <source>
        <strain evidence="1 2">CCMP2467</strain>
    </source>
</reference>
<dbReference type="AlphaFoldDB" id="A0A1Q9BUX9"/>
<name>A0A1Q9BUX9_SYMMI</name>
<organism evidence="1 2">
    <name type="scientific">Symbiodinium microadriaticum</name>
    <name type="common">Dinoflagellate</name>
    <name type="synonym">Zooxanthella microadriatica</name>
    <dbReference type="NCBI Taxonomy" id="2951"/>
    <lineage>
        <taxon>Eukaryota</taxon>
        <taxon>Sar</taxon>
        <taxon>Alveolata</taxon>
        <taxon>Dinophyceae</taxon>
        <taxon>Suessiales</taxon>
        <taxon>Symbiodiniaceae</taxon>
        <taxon>Symbiodinium</taxon>
    </lineage>
</organism>
<dbReference type="Proteomes" id="UP000186817">
    <property type="component" value="Unassembled WGS sequence"/>
</dbReference>
<dbReference type="EMBL" id="LSRX01003688">
    <property type="protein sequence ID" value="OLP74465.1"/>
    <property type="molecule type" value="Genomic_DNA"/>
</dbReference>
<comment type="caution">
    <text evidence="1">The sequence shown here is derived from an EMBL/GenBank/DDBJ whole genome shotgun (WGS) entry which is preliminary data.</text>
</comment>
<keyword evidence="2" id="KW-1185">Reference proteome</keyword>
<evidence type="ECO:0000313" key="2">
    <source>
        <dbReference type="Proteomes" id="UP000186817"/>
    </source>
</evidence>